<protein>
    <submittedName>
        <fullName evidence="3">ZYBA0S16-00298g1_1</fullName>
    </submittedName>
</protein>
<feature type="transmembrane region" description="Helical" evidence="2">
    <location>
        <begin position="6"/>
        <end position="28"/>
    </location>
</feature>
<keyword evidence="4" id="KW-1185">Reference proteome</keyword>
<keyword evidence="2" id="KW-0812">Transmembrane</keyword>
<evidence type="ECO:0000313" key="3">
    <source>
        <dbReference type="EMBL" id="CDF91930.1"/>
    </source>
</evidence>
<keyword evidence="2" id="KW-0472">Membrane</keyword>
<dbReference type="AlphaFoldDB" id="A0A8J2XBA2"/>
<dbReference type="Proteomes" id="UP000019375">
    <property type="component" value="Unassembled WGS sequence"/>
</dbReference>
<proteinExistence type="predicted"/>
<name>A0A8J2XBA2_ZYGB2</name>
<feature type="region of interest" description="Disordered" evidence="1">
    <location>
        <begin position="77"/>
        <end position="120"/>
    </location>
</feature>
<feature type="compositionally biased region" description="Low complexity" evidence="1">
    <location>
        <begin position="78"/>
        <end position="89"/>
    </location>
</feature>
<organism evidence="3 4">
    <name type="scientific">Zygosaccharomyces bailii (strain CLIB 213 / ATCC 58445 / CBS 680 / BCRC 21525 / NBRC 1098 / NCYC 1416 / NRRL Y-2227)</name>
    <dbReference type="NCBI Taxonomy" id="1333698"/>
    <lineage>
        <taxon>Eukaryota</taxon>
        <taxon>Fungi</taxon>
        <taxon>Dikarya</taxon>
        <taxon>Ascomycota</taxon>
        <taxon>Saccharomycotina</taxon>
        <taxon>Saccharomycetes</taxon>
        <taxon>Saccharomycetales</taxon>
        <taxon>Saccharomycetaceae</taxon>
        <taxon>Zygosaccharomyces</taxon>
    </lineage>
</organism>
<accession>A0A8J2XBA2</accession>
<dbReference type="EMBL" id="HG316469">
    <property type="protein sequence ID" value="CDF91930.1"/>
    <property type="molecule type" value="Genomic_DNA"/>
</dbReference>
<evidence type="ECO:0000313" key="4">
    <source>
        <dbReference type="Proteomes" id="UP000019375"/>
    </source>
</evidence>
<evidence type="ECO:0000256" key="1">
    <source>
        <dbReference type="SAM" id="MobiDB-lite"/>
    </source>
</evidence>
<gene>
    <name evidence="3" type="ORF">BN860_00298g</name>
</gene>
<dbReference type="OrthoDB" id="4097102at2759"/>
<feature type="compositionally biased region" description="Polar residues" evidence="1">
    <location>
        <begin position="268"/>
        <end position="281"/>
    </location>
</feature>
<sequence>MGHVSVAVGCSVGIPVGFSFLVAIVLWIRMHCRYKKEDKRDKELDDIIRDESGFISFDNLETLQASQEKKEFYTNNESVTSVNHGSSSSEAFHSPEDGTSPIDADHQGGRKSHDRQTTQSRYYVPAYRRNLNAYRIRQMPVGSVTNNGSNVSLDSTQNIRQRPLQQHQDSVYDQMIPVLDDPEPKLFAEQDSNDTATLQQNQQNNGKFIKNLRKQDLGSYYPKRTTSSTSLTQTNTNASASSLHTRSSSFNSAMKHTPSEENVFDTPKSATVGSLGESSSGKLDKPEDVYFLKNHDMKNTEIKEEDQYENEFTNYSESKREFINSLRPKRPGL</sequence>
<feature type="compositionally biased region" description="Low complexity" evidence="1">
    <location>
        <begin position="225"/>
        <end position="249"/>
    </location>
</feature>
<evidence type="ECO:0000256" key="2">
    <source>
        <dbReference type="SAM" id="Phobius"/>
    </source>
</evidence>
<feature type="region of interest" description="Disordered" evidence="1">
    <location>
        <begin position="213"/>
        <end position="286"/>
    </location>
</feature>
<reference evidence="4" key="1">
    <citation type="journal article" date="2013" name="Genome Announc.">
        <title>Genome sequence of the food spoilage yeast Zygosaccharomyces bailii CLIB 213(T).</title>
        <authorList>
            <person name="Galeote V."/>
            <person name="Bigey F."/>
            <person name="Devillers H."/>
            <person name="Neuveglise C."/>
            <person name="Dequin S."/>
        </authorList>
    </citation>
    <scope>NUCLEOTIDE SEQUENCE [LARGE SCALE GENOMIC DNA]</scope>
    <source>
        <strain evidence="4">CLIB 213 / ATCC 58445 / CBS 680 / CCRC 21525 / NBRC 1098 / NCYC 1416 / NRRL Y-2227</strain>
    </source>
</reference>
<keyword evidence="2" id="KW-1133">Transmembrane helix</keyword>